<keyword evidence="3" id="KW-0547">Nucleotide-binding</keyword>
<organism evidence="9 10">
    <name type="scientific">Pseudolactococcus laudensis</name>
    <dbReference type="NCBI Taxonomy" id="1494461"/>
    <lineage>
        <taxon>Bacteria</taxon>
        <taxon>Bacillati</taxon>
        <taxon>Bacillota</taxon>
        <taxon>Bacilli</taxon>
        <taxon>Lactobacillales</taxon>
        <taxon>Streptococcaceae</taxon>
        <taxon>Pseudolactococcus</taxon>
    </lineage>
</organism>
<feature type="domain" description="LysM" evidence="8">
    <location>
        <begin position="394"/>
        <end position="438"/>
    </location>
</feature>
<evidence type="ECO:0000256" key="6">
    <source>
        <dbReference type="SAM" id="Phobius"/>
    </source>
</evidence>
<dbReference type="SMART" id="SM00257">
    <property type="entry name" value="LysM"/>
    <property type="match status" value="1"/>
</dbReference>
<feature type="compositionally biased region" description="Basic residues" evidence="5">
    <location>
        <begin position="360"/>
        <end position="373"/>
    </location>
</feature>
<evidence type="ECO:0000256" key="4">
    <source>
        <dbReference type="ARBA" id="ARBA00022840"/>
    </source>
</evidence>
<dbReference type="GO" id="GO:0005524">
    <property type="term" value="F:ATP binding"/>
    <property type="evidence" value="ECO:0007669"/>
    <property type="project" value="UniProtKB-KW"/>
</dbReference>
<dbReference type="Proteomes" id="UP000530186">
    <property type="component" value="Unassembled WGS sequence"/>
</dbReference>
<dbReference type="GO" id="GO:0016887">
    <property type="term" value="F:ATP hydrolysis activity"/>
    <property type="evidence" value="ECO:0007669"/>
    <property type="project" value="InterPro"/>
</dbReference>
<evidence type="ECO:0000259" key="7">
    <source>
        <dbReference type="PROSITE" id="PS50893"/>
    </source>
</evidence>
<dbReference type="InterPro" id="IPR003593">
    <property type="entry name" value="AAA+_ATPase"/>
</dbReference>
<dbReference type="Gene3D" id="3.10.350.10">
    <property type="entry name" value="LysM domain"/>
    <property type="match status" value="1"/>
</dbReference>
<dbReference type="InterPro" id="IPR015860">
    <property type="entry name" value="ABC_transpr_TagH-like"/>
</dbReference>
<keyword evidence="6" id="KW-0472">Membrane</keyword>
<dbReference type="InterPro" id="IPR036779">
    <property type="entry name" value="LysM_dom_sf"/>
</dbReference>
<dbReference type="GO" id="GO:0140359">
    <property type="term" value="F:ABC-type transporter activity"/>
    <property type="evidence" value="ECO:0007669"/>
    <property type="project" value="InterPro"/>
</dbReference>
<dbReference type="Pfam" id="PF00005">
    <property type="entry name" value="ABC_tran"/>
    <property type="match status" value="1"/>
</dbReference>
<dbReference type="SUPFAM" id="SSF52540">
    <property type="entry name" value="P-loop containing nucleoside triphosphate hydrolases"/>
    <property type="match status" value="1"/>
</dbReference>
<proteinExistence type="inferred from homology"/>
<accession>A0A7V8SKJ0</accession>
<evidence type="ECO:0000256" key="3">
    <source>
        <dbReference type="ARBA" id="ARBA00022741"/>
    </source>
</evidence>
<keyword evidence="6" id="KW-0812">Transmembrane</keyword>
<dbReference type="InterPro" id="IPR018392">
    <property type="entry name" value="LysM"/>
</dbReference>
<evidence type="ECO:0000313" key="10">
    <source>
        <dbReference type="Proteomes" id="UP000530186"/>
    </source>
</evidence>
<keyword evidence="2" id="KW-0813">Transport</keyword>
<keyword evidence="4 9" id="KW-0067">ATP-binding</keyword>
<dbReference type="EMBL" id="JACBNY010000024">
    <property type="protein sequence ID" value="MBA0017428.1"/>
    <property type="molecule type" value="Genomic_DNA"/>
</dbReference>
<comment type="similarity">
    <text evidence="1">Belongs to the ABC transporter superfamily.</text>
</comment>
<dbReference type="SMART" id="SM00382">
    <property type="entry name" value="AAA"/>
    <property type="match status" value="1"/>
</dbReference>
<dbReference type="PROSITE" id="PS00211">
    <property type="entry name" value="ABC_TRANSPORTER_1"/>
    <property type="match status" value="1"/>
</dbReference>
<feature type="region of interest" description="Disordered" evidence="5">
    <location>
        <begin position="444"/>
        <end position="537"/>
    </location>
</feature>
<evidence type="ECO:0000313" key="9">
    <source>
        <dbReference type="EMBL" id="MBA0017428.1"/>
    </source>
</evidence>
<keyword evidence="6" id="KW-1133">Transmembrane helix</keyword>
<dbReference type="CDD" id="cd03220">
    <property type="entry name" value="ABC_KpsT_Wzt"/>
    <property type="match status" value="1"/>
</dbReference>
<dbReference type="InterPro" id="IPR050683">
    <property type="entry name" value="Bact_Polysacc_Export_ATP-bd"/>
</dbReference>
<feature type="domain" description="ABC transporter" evidence="7">
    <location>
        <begin position="40"/>
        <end position="261"/>
    </location>
</feature>
<protein>
    <submittedName>
        <fullName evidence="9">ATP-binding cassette domain-containing protein</fullName>
    </submittedName>
</protein>
<feature type="compositionally biased region" description="Polar residues" evidence="5">
    <location>
        <begin position="448"/>
        <end position="471"/>
    </location>
</feature>
<dbReference type="AlphaFoldDB" id="A0A7V8SKJ0"/>
<feature type="compositionally biased region" description="Pro residues" evidence="5">
    <location>
        <begin position="479"/>
        <end position="506"/>
    </location>
</feature>
<dbReference type="InterPro" id="IPR027417">
    <property type="entry name" value="P-loop_NTPase"/>
</dbReference>
<dbReference type="Gene3D" id="3.40.50.300">
    <property type="entry name" value="P-loop containing nucleotide triphosphate hydrolases"/>
    <property type="match status" value="1"/>
</dbReference>
<evidence type="ECO:0000256" key="5">
    <source>
        <dbReference type="SAM" id="MobiDB-lite"/>
    </source>
</evidence>
<evidence type="ECO:0000256" key="1">
    <source>
        <dbReference type="ARBA" id="ARBA00005417"/>
    </source>
</evidence>
<reference evidence="9 10" key="1">
    <citation type="submission" date="2020-07" db="EMBL/GenBank/DDBJ databases">
        <authorList>
            <person name="Hilgarth M."/>
            <person name="Werum V."/>
            <person name="Vogel R.F."/>
        </authorList>
    </citation>
    <scope>NUCLEOTIDE SEQUENCE [LARGE SCALE GENOMIC DNA]</scope>
    <source>
        <strain evidence="9 10">DSM 28961</strain>
    </source>
</reference>
<keyword evidence="10" id="KW-1185">Reference proteome</keyword>
<feature type="region of interest" description="Disordered" evidence="5">
    <location>
        <begin position="351"/>
        <end position="391"/>
    </location>
</feature>
<dbReference type="PANTHER" id="PTHR46743">
    <property type="entry name" value="TEICHOIC ACIDS EXPORT ATP-BINDING PROTEIN TAGH"/>
    <property type="match status" value="1"/>
</dbReference>
<feature type="compositionally biased region" description="Gly residues" evidence="5">
    <location>
        <begin position="511"/>
        <end position="523"/>
    </location>
</feature>
<dbReference type="PROSITE" id="PS50893">
    <property type="entry name" value="ABC_TRANSPORTER_2"/>
    <property type="match status" value="1"/>
</dbReference>
<dbReference type="PROSITE" id="PS51782">
    <property type="entry name" value="LYSM"/>
    <property type="match status" value="1"/>
</dbReference>
<evidence type="ECO:0000259" key="8">
    <source>
        <dbReference type="PROSITE" id="PS51782"/>
    </source>
</evidence>
<sequence>MSVETTDVLPLPNKSGQTKLKVRASLISKKFELSQNEKLKELLGIGKNSREIKDFWALRNVNFEVYDGEAIGIVGLNGSGKSTLLNIIDKSLSSTTGELQINGEVSYIAIGAGLKVGLTGRDNIRLKGTMMGMSKKEIEDKMDEIIDFSELGPFIDRPVKDYSSGMRSKLAFSIAVNQDPDILIIDEALSVGDSTFAAKSAKKMFEFRERGKTIFVVSHNAGQIQKWTDKVIWLHYGEVKEYGATKDILPKYQTFITWFNKLSKEQQEQYKLDRRQEQLDYSVEELKQEVIDNSEGEIDSASLEMIDNTIAKSKNKAKLTLTSKIIMSICAVFMVATVFMTAKSGSVDKLNQTKTTKQSKVVKKSQPPKKSSKPSKSQDSSTKKKSSSKATETFDYIVQEGDTLSSIAATYGISTDEIHKLNPHLDPSLITVGMVIKLPKSVEGKATTPESVDNSGQTTTDVPEESANTGQGDFYNPYQPTPPVEMPSPENPAPPTSTPEPSPAAPDPGGSDQGGMEQGGTDQGGDSEPQIPEVPVS</sequence>
<name>A0A7V8SKJ0_9LACT</name>
<dbReference type="PANTHER" id="PTHR46743:SF2">
    <property type="entry name" value="TEICHOIC ACIDS EXPORT ATP-BINDING PROTEIN TAGH"/>
    <property type="match status" value="1"/>
</dbReference>
<feature type="transmembrane region" description="Helical" evidence="6">
    <location>
        <begin position="325"/>
        <end position="342"/>
    </location>
</feature>
<dbReference type="SUPFAM" id="SSF54106">
    <property type="entry name" value="LysM domain"/>
    <property type="match status" value="1"/>
</dbReference>
<dbReference type="Pfam" id="PF01476">
    <property type="entry name" value="LysM"/>
    <property type="match status" value="1"/>
</dbReference>
<dbReference type="CDD" id="cd00118">
    <property type="entry name" value="LysM"/>
    <property type="match status" value="1"/>
</dbReference>
<comment type="caution">
    <text evidence="9">The sequence shown here is derived from an EMBL/GenBank/DDBJ whole genome shotgun (WGS) entry which is preliminary data.</text>
</comment>
<dbReference type="GO" id="GO:0016020">
    <property type="term" value="C:membrane"/>
    <property type="evidence" value="ECO:0007669"/>
    <property type="project" value="InterPro"/>
</dbReference>
<dbReference type="InterPro" id="IPR003439">
    <property type="entry name" value="ABC_transporter-like_ATP-bd"/>
</dbReference>
<evidence type="ECO:0000256" key="2">
    <source>
        <dbReference type="ARBA" id="ARBA00022448"/>
    </source>
</evidence>
<gene>
    <name evidence="9" type="ORF">HZR21_09990</name>
</gene>
<dbReference type="InterPro" id="IPR017871">
    <property type="entry name" value="ABC_transporter-like_CS"/>
</dbReference>